<protein>
    <submittedName>
        <fullName evidence="1">Uncharacterized protein</fullName>
    </submittedName>
</protein>
<dbReference type="EMBL" id="LR796414">
    <property type="protein sequence ID" value="CAB4142294.1"/>
    <property type="molecule type" value="Genomic_DNA"/>
</dbReference>
<evidence type="ECO:0000313" key="1">
    <source>
        <dbReference type="EMBL" id="CAB4142294.1"/>
    </source>
</evidence>
<accession>A0A6J5M6E4</accession>
<gene>
    <name evidence="1" type="ORF">UFOVP444_10</name>
</gene>
<reference evidence="1" key="1">
    <citation type="submission" date="2020-04" db="EMBL/GenBank/DDBJ databases">
        <authorList>
            <person name="Chiriac C."/>
            <person name="Salcher M."/>
            <person name="Ghai R."/>
            <person name="Kavagutti S V."/>
        </authorList>
    </citation>
    <scope>NUCLEOTIDE SEQUENCE</scope>
</reference>
<sequence length="417" mass="45703">MSVFTPEYKLSINGVEYTDVAISDIAHQAGREDIYAQPTPSYIQIALVALNNENYSFQVNDGIALQVKDSTNVFRTLFGGNITDITTEVASASSVAETFTYTIIALGSLAKLPKVIYDGTLARDDDGDQIHELLADLFLNSWNEVPAAETWSGYDPTITWANAENAGLGEIDRPGVYEITARGSNPDTVYNIASLIADSAFGVLYEDNEGRIGYADAVHRQNYLANNGYTEISANAAFGAGLKILTRGADVRNEVFINYGNNFGSQVSAIDLDSIAIFGYRGETINTVLHDATDAQNVADRYIDLRSYPRALFDSITFPLTNSAIDDVDRDALLQIFIGQPMRITDLPVQIAPTGQFEGYVEGWRWSTRFNELFLTINLSPIEFSQIALQWEQVSASEAWNTLSGTLTWENAIGAVA</sequence>
<proteinExistence type="predicted"/>
<name>A0A6J5M6E4_9CAUD</name>
<organism evidence="1">
    <name type="scientific">uncultured Caudovirales phage</name>
    <dbReference type="NCBI Taxonomy" id="2100421"/>
    <lineage>
        <taxon>Viruses</taxon>
        <taxon>Duplodnaviria</taxon>
        <taxon>Heunggongvirae</taxon>
        <taxon>Uroviricota</taxon>
        <taxon>Caudoviricetes</taxon>
        <taxon>Peduoviridae</taxon>
        <taxon>Maltschvirus</taxon>
        <taxon>Maltschvirus maltsch</taxon>
    </lineage>
</organism>